<protein>
    <submittedName>
        <fullName evidence="7">DMT family transporter</fullName>
    </submittedName>
</protein>
<sequence length="306" mass="31980">MTTAPVITLRSWLMVGLLGFTWGGTFLVTEIALEGLTPFWLAAGRIGFAAALMTAIWAVIGFRLFEAPPTRSDWKAAATIGALSSAIPFMLLAWGQQFVTSGFAGVSMAAVALIVLPLAHLLVPGERLTLRKSLGFVIGFVGVCVLIGAQAFETTGASMEPAGRAACLGAASCYAVSSILMRRLPPVDPIGLSTVLLLIGSALVLPMAVIVEGPPPLPDTRTILVVVALGLIPTAAANLLRVLVVRSAGPVFMSLTNYQVPVWSVVLGAAILNEPLPPSLLWAMGLILAGVGLSQYGALRRLFARR</sequence>
<comment type="subcellular location">
    <subcellularLocation>
        <location evidence="1">Membrane</location>
        <topology evidence="1">Multi-pass membrane protein</topology>
    </subcellularLocation>
</comment>
<reference evidence="7 8" key="1">
    <citation type="submission" date="2022-04" db="EMBL/GenBank/DDBJ databases">
        <title>Roseobacter sp. WL0113 is a bacterium isolated from neritic sediment.</title>
        <authorList>
            <person name="Wang L."/>
            <person name="He W."/>
            <person name="Zhang D.-F."/>
        </authorList>
    </citation>
    <scope>NUCLEOTIDE SEQUENCE [LARGE SCALE GENOMIC DNA]</scope>
    <source>
        <strain evidence="7 8">WL0113</strain>
    </source>
</reference>
<keyword evidence="8" id="KW-1185">Reference proteome</keyword>
<dbReference type="InterPro" id="IPR037185">
    <property type="entry name" value="EmrE-like"/>
</dbReference>
<evidence type="ECO:0000256" key="5">
    <source>
        <dbReference type="SAM" id="Phobius"/>
    </source>
</evidence>
<accession>A0ABT3B9V4</accession>
<evidence type="ECO:0000259" key="6">
    <source>
        <dbReference type="Pfam" id="PF00892"/>
    </source>
</evidence>
<dbReference type="InterPro" id="IPR000620">
    <property type="entry name" value="EamA_dom"/>
</dbReference>
<dbReference type="Pfam" id="PF00892">
    <property type="entry name" value="EamA"/>
    <property type="match status" value="2"/>
</dbReference>
<dbReference type="Proteomes" id="UP001208690">
    <property type="component" value="Unassembled WGS sequence"/>
</dbReference>
<dbReference type="PANTHER" id="PTHR32322">
    <property type="entry name" value="INNER MEMBRANE TRANSPORTER"/>
    <property type="match status" value="1"/>
</dbReference>
<evidence type="ECO:0000313" key="7">
    <source>
        <dbReference type="EMBL" id="MCV3270358.1"/>
    </source>
</evidence>
<feature type="transmembrane region" description="Helical" evidence="5">
    <location>
        <begin position="39"/>
        <end position="65"/>
    </location>
</feature>
<feature type="transmembrane region" description="Helical" evidence="5">
    <location>
        <begin position="279"/>
        <end position="299"/>
    </location>
</feature>
<proteinExistence type="predicted"/>
<keyword evidence="3 5" id="KW-1133">Transmembrane helix</keyword>
<feature type="transmembrane region" description="Helical" evidence="5">
    <location>
        <begin position="101"/>
        <end position="122"/>
    </location>
</feature>
<evidence type="ECO:0000313" key="8">
    <source>
        <dbReference type="Proteomes" id="UP001208690"/>
    </source>
</evidence>
<dbReference type="InterPro" id="IPR050638">
    <property type="entry name" value="AA-Vitamin_Transporters"/>
</dbReference>
<evidence type="ECO:0000256" key="2">
    <source>
        <dbReference type="ARBA" id="ARBA00022692"/>
    </source>
</evidence>
<feature type="domain" description="EamA" evidence="6">
    <location>
        <begin position="166"/>
        <end position="293"/>
    </location>
</feature>
<feature type="transmembrane region" description="Helical" evidence="5">
    <location>
        <begin position="223"/>
        <end position="243"/>
    </location>
</feature>
<dbReference type="RefSeq" id="WP_263842693.1">
    <property type="nucleotide sequence ID" value="NZ_JALIEB010000002.1"/>
</dbReference>
<dbReference type="SUPFAM" id="SSF103481">
    <property type="entry name" value="Multidrug resistance efflux transporter EmrE"/>
    <property type="match status" value="2"/>
</dbReference>
<keyword evidence="2 5" id="KW-0812">Transmembrane</keyword>
<comment type="caution">
    <text evidence="7">The sequence shown here is derived from an EMBL/GenBank/DDBJ whole genome shotgun (WGS) entry which is preliminary data.</text>
</comment>
<organism evidence="7 8">
    <name type="scientific">Roseobacter sinensis</name>
    <dbReference type="NCBI Taxonomy" id="2931391"/>
    <lineage>
        <taxon>Bacteria</taxon>
        <taxon>Pseudomonadati</taxon>
        <taxon>Pseudomonadota</taxon>
        <taxon>Alphaproteobacteria</taxon>
        <taxon>Rhodobacterales</taxon>
        <taxon>Roseobacteraceae</taxon>
        <taxon>Roseobacter</taxon>
    </lineage>
</organism>
<dbReference type="EMBL" id="JALIEB010000002">
    <property type="protein sequence ID" value="MCV3270358.1"/>
    <property type="molecule type" value="Genomic_DNA"/>
</dbReference>
<feature type="transmembrane region" description="Helical" evidence="5">
    <location>
        <begin position="134"/>
        <end position="151"/>
    </location>
</feature>
<gene>
    <name evidence="7" type="ORF">MUB52_02885</name>
</gene>
<feature type="domain" description="EamA" evidence="6">
    <location>
        <begin position="14"/>
        <end position="147"/>
    </location>
</feature>
<name>A0ABT3B9V4_9RHOB</name>
<evidence type="ECO:0000256" key="4">
    <source>
        <dbReference type="ARBA" id="ARBA00023136"/>
    </source>
</evidence>
<keyword evidence="4 5" id="KW-0472">Membrane</keyword>
<dbReference type="PANTHER" id="PTHR32322:SF9">
    <property type="entry name" value="AMINO-ACID METABOLITE EFFLUX PUMP-RELATED"/>
    <property type="match status" value="1"/>
</dbReference>
<feature type="transmembrane region" description="Helical" evidence="5">
    <location>
        <begin position="192"/>
        <end position="211"/>
    </location>
</feature>
<evidence type="ECO:0000256" key="3">
    <source>
        <dbReference type="ARBA" id="ARBA00022989"/>
    </source>
</evidence>
<feature type="transmembrane region" description="Helical" evidence="5">
    <location>
        <begin position="12"/>
        <end position="33"/>
    </location>
</feature>
<evidence type="ECO:0000256" key="1">
    <source>
        <dbReference type="ARBA" id="ARBA00004141"/>
    </source>
</evidence>
<feature type="transmembrane region" description="Helical" evidence="5">
    <location>
        <begin position="77"/>
        <end position="95"/>
    </location>
</feature>